<dbReference type="PANTHER" id="PTHR35617:SF3">
    <property type="entry name" value="CORE-BINDING (CB) DOMAIN-CONTAINING PROTEIN"/>
    <property type="match status" value="1"/>
</dbReference>
<dbReference type="InterPro" id="IPR013762">
    <property type="entry name" value="Integrase-like_cat_sf"/>
</dbReference>
<dbReference type="Proteomes" id="UP000078492">
    <property type="component" value="Unassembled WGS sequence"/>
</dbReference>
<keyword evidence="1" id="KW-0233">DNA recombination</keyword>
<evidence type="ECO:0000313" key="3">
    <source>
        <dbReference type="Proteomes" id="UP000078492"/>
    </source>
</evidence>
<dbReference type="GO" id="GO:0003677">
    <property type="term" value="F:DNA binding"/>
    <property type="evidence" value="ECO:0007669"/>
    <property type="project" value="InterPro"/>
</dbReference>
<dbReference type="STRING" id="471704.A0A151JR64"/>
<organism evidence="2 3">
    <name type="scientific">Trachymyrmex cornetzi</name>
    <dbReference type="NCBI Taxonomy" id="471704"/>
    <lineage>
        <taxon>Eukaryota</taxon>
        <taxon>Metazoa</taxon>
        <taxon>Ecdysozoa</taxon>
        <taxon>Arthropoda</taxon>
        <taxon>Hexapoda</taxon>
        <taxon>Insecta</taxon>
        <taxon>Pterygota</taxon>
        <taxon>Neoptera</taxon>
        <taxon>Endopterygota</taxon>
        <taxon>Hymenoptera</taxon>
        <taxon>Apocrita</taxon>
        <taxon>Aculeata</taxon>
        <taxon>Formicoidea</taxon>
        <taxon>Formicidae</taxon>
        <taxon>Myrmicinae</taxon>
        <taxon>Trachymyrmex</taxon>
    </lineage>
</organism>
<dbReference type="AlphaFoldDB" id="A0A151JR64"/>
<dbReference type="EMBL" id="KQ978635">
    <property type="protein sequence ID" value="KYN29546.1"/>
    <property type="molecule type" value="Genomic_DNA"/>
</dbReference>
<dbReference type="PANTHER" id="PTHR35617">
    <property type="entry name" value="PHAGE_INTEGRASE DOMAIN-CONTAINING PROTEIN"/>
    <property type="match status" value="1"/>
</dbReference>
<evidence type="ECO:0000313" key="2">
    <source>
        <dbReference type="EMBL" id="KYN29546.1"/>
    </source>
</evidence>
<dbReference type="InterPro" id="IPR011010">
    <property type="entry name" value="DNA_brk_join_enz"/>
</dbReference>
<gene>
    <name evidence="2" type="ORF">ALC57_01011</name>
</gene>
<dbReference type="GO" id="GO:0006310">
    <property type="term" value="P:DNA recombination"/>
    <property type="evidence" value="ECO:0007669"/>
    <property type="project" value="UniProtKB-KW"/>
</dbReference>
<name>A0A151JR64_9HYME</name>
<dbReference type="Gene3D" id="1.10.443.10">
    <property type="entry name" value="Intergrase catalytic core"/>
    <property type="match status" value="1"/>
</dbReference>
<reference evidence="2 3" key="1">
    <citation type="submission" date="2015-09" db="EMBL/GenBank/DDBJ databases">
        <title>Trachymyrmex cornetzi WGS genome.</title>
        <authorList>
            <person name="Nygaard S."/>
            <person name="Hu H."/>
            <person name="Boomsma J."/>
            <person name="Zhang G."/>
        </authorList>
    </citation>
    <scope>NUCLEOTIDE SEQUENCE [LARGE SCALE GENOMIC DNA]</scope>
    <source>
        <strain evidence="2">Tcor2-1</strain>
        <tissue evidence="2">Whole body</tissue>
    </source>
</reference>
<dbReference type="GO" id="GO:0015074">
    <property type="term" value="P:DNA integration"/>
    <property type="evidence" value="ECO:0007669"/>
    <property type="project" value="InterPro"/>
</dbReference>
<evidence type="ECO:0000256" key="1">
    <source>
        <dbReference type="ARBA" id="ARBA00023172"/>
    </source>
</evidence>
<evidence type="ECO:0008006" key="4">
    <source>
        <dbReference type="Google" id="ProtNLM"/>
    </source>
</evidence>
<keyword evidence="3" id="KW-1185">Reference proteome</keyword>
<proteinExistence type="predicted"/>
<accession>A0A151JR64</accession>
<sequence length="155" mass="17995">MASLSESSLKQYDRNIVIKEDMIEIKIPDRIKTFKPGSKQPLLVLLIYEKDPNICPVRTLQIYLQKTKDLRKNINSLFITFKRPFKKVSSQTLNRWLKDILYSSEIDTDIFSVHSTRHASTSAARRKGISIGNRLDERRDRLPSQDFMIGPLAMI</sequence>
<protein>
    <recommendedName>
        <fullName evidence="4">Tyr recombinase domain-containing protein</fullName>
    </recommendedName>
</protein>
<dbReference type="SUPFAM" id="SSF56349">
    <property type="entry name" value="DNA breaking-rejoining enzymes"/>
    <property type="match status" value="1"/>
</dbReference>